<keyword evidence="4" id="KW-1185">Reference proteome</keyword>
<dbReference type="PROSITE" id="PS00061">
    <property type="entry name" value="ADH_SHORT"/>
    <property type="match status" value="1"/>
</dbReference>
<dbReference type="GO" id="GO:0016491">
    <property type="term" value="F:oxidoreductase activity"/>
    <property type="evidence" value="ECO:0007669"/>
    <property type="project" value="UniProtKB-KW"/>
</dbReference>
<dbReference type="EMBL" id="RJUK01000001">
    <property type="protein sequence ID" value="ROQ20108.1"/>
    <property type="molecule type" value="Genomic_DNA"/>
</dbReference>
<dbReference type="OrthoDB" id="335726at2"/>
<evidence type="ECO:0000256" key="1">
    <source>
        <dbReference type="ARBA" id="ARBA00006484"/>
    </source>
</evidence>
<sequence length="251" mass="27885">MSQSQWIWVTGASTGIGEALARRLLQNGHNVVISARSADKLESLARAFPERCHALPVDLTDREALSQVSDRLKTITHHLDSVVINAGTCEYIDVKHFDAAPFAPVMNINVVGSANTVELALPFLRKSPNRAQVVGVGSMVTVLPLTRSEAYGASKAAMEYFMHSLRVDLAPEGIDVTLVRPGFVKTPLTDRNDFEMPFLVEAETAAEHIARGMARRQRIVQFPWQLVWTMRLISWLPLGWKTALLKKMVKD</sequence>
<dbReference type="PANTHER" id="PTHR44196:SF1">
    <property type="entry name" value="DEHYDROGENASE_REDUCTASE SDR FAMILY MEMBER 7B"/>
    <property type="match status" value="1"/>
</dbReference>
<dbReference type="RefSeq" id="WP_024460130.1">
    <property type="nucleotide sequence ID" value="NZ_RJUK01000001.1"/>
</dbReference>
<reference evidence="3 4" key="1">
    <citation type="submission" date="2018-11" db="EMBL/GenBank/DDBJ databases">
        <title>Genomic Encyclopedia of Type Strains, Phase IV (KMG-IV): sequencing the most valuable type-strain genomes for metagenomic binning, comparative biology and taxonomic classification.</title>
        <authorList>
            <person name="Goeker M."/>
        </authorList>
    </citation>
    <scope>NUCLEOTIDE SEQUENCE [LARGE SCALE GENOMIC DNA]</scope>
    <source>
        <strain evidence="3 4">DSM 16974</strain>
    </source>
</reference>
<dbReference type="AlphaFoldDB" id="A0A3N1NXS7"/>
<proteinExistence type="inferred from homology"/>
<dbReference type="InterPro" id="IPR020904">
    <property type="entry name" value="Sc_DH/Rdtase_CS"/>
</dbReference>
<protein>
    <submittedName>
        <fullName evidence="3">Short-subunit dehydrogenase</fullName>
    </submittedName>
</protein>
<dbReference type="PANTHER" id="PTHR44196">
    <property type="entry name" value="DEHYDROGENASE/REDUCTASE SDR FAMILY MEMBER 7B"/>
    <property type="match status" value="1"/>
</dbReference>
<evidence type="ECO:0000313" key="4">
    <source>
        <dbReference type="Proteomes" id="UP000273643"/>
    </source>
</evidence>
<accession>A0A3N1NXS7</accession>
<dbReference type="Gene3D" id="3.40.50.720">
    <property type="entry name" value="NAD(P)-binding Rossmann-like Domain"/>
    <property type="match status" value="1"/>
</dbReference>
<dbReference type="Proteomes" id="UP000273643">
    <property type="component" value="Unassembled WGS sequence"/>
</dbReference>
<dbReference type="Pfam" id="PF00106">
    <property type="entry name" value="adh_short"/>
    <property type="match status" value="1"/>
</dbReference>
<dbReference type="GO" id="GO:0016020">
    <property type="term" value="C:membrane"/>
    <property type="evidence" value="ECO:0007669"/>
    <property type="project" value="TreeGrafter"/>
</dbReference>
<gene>
    <name evidence="3" type="ORF">EDC38_0704</name>
</gene>
<name>A0A3N1NXS7_9GAMM</name>
<comment type="caution">
    <text evidence="3">The sequence shown here is derived from an EMBL/GenBank/DDBJ whole genome shotgun (WGS) entry which is preliminary data.</text>
</comment>
<dbReference type="InterPro" id="IPR002347">
    <property type="entry name" value="SDR_fam"/>
</dbReference>
<organism evidence="3 4">
    <name type="scientific">Marinimicrobium koreense</name>
    <dbReference type="NCBI Taxonomy" id="306545"/>
    <lineage>
        <taxon>Bacteria</taxon>
        <taxon>Pseudomonadati</taxon>
        <taxon>Pseudomonadota</taxon>
        <taxon>Gammaproteobacteria</taxon>
        <taxon>Cellvibrionales</taxon>
        <taxon>Cellvibrionaceae</taxon>
        <taxon>Marinimicrobium</taxon>
    </lineage>
</organism>
<keyword evidence="2" id="KW-0560">Oxidoreductase</keyword>
<evidence type="ECO:0000313" key="3">
    <source>
        <dbReference type="EMBL" id="ROQ20108.1"/>
    </source>
</evidence>
<dbReference type="SUPFAM" id="SSF51735">
    <property type="entry name" value="NAD(P)-binding Rossmann-fold domains"/>
    <property type="match status" value="1"/>
</dbReference>
<comment type="similarity">
    <text evidence="1">Belongs to the short-chain dehydrogenases/reductases (SDR) family.</text>
</comment>
<evidence type="ECO:0000256" key="2">
    <source>
        <dbReference type="ARBA" id="ARBA00023002"/>
    </source>
</evidence>
<dbReference type="InterPro" id="IPR036291">
    <property type="entry name" value="NAD(P)-bd_dom_sf"/>
</dbReference>
<dbReference type="PRINTS" id="PR00081">
    <property type="entry name" value="GDHRDH"/>
</dbReference>